<dbReference type="Proteomes" id="UP000782312">
    <property type="component" value="Unassembled WGS sequence"/>
</dbReference>
<sequence length="253" mass="27084">MAGCGPPAPAWRIEWLDEAGSTNDLLMERARRGEPEGAVVAARSQSRGRGRHGRAWHSPPGAGLYFSVLLRPPRPPEEARLLTLAAGVAAAEALSSLEGPPVGLKWPNDLRIGRRKLGGILCEYEPAGGPPPAVVAGMGINLSADEASFPPEFRERSTSLRLAGKAVPEAEDLLILLLRRIGFWYNVFIATGFEPIRKRWLEICDNLGEEAVVSAGGESLRGKIAGLDAKGRLLIEDGAGRLLRAEAGEVMET</sequence>
<organism evidence="4 5">
    <name type="scientific">Tectimicrobiota bacterium</name>
    <dbReference type="NCBI Taxonomy" id="2528274"/>
    <lineage>
        <taxon>Bacteria</taxon>
        <taxon>Pseudomonadati</taxon>
        <taxon>Nitrospinota/Tectimicrobiota group</taxon>
        <taxon>Candidatus Tectimicrobiota</taxon>
    </lineage>
</organism>
<dbReference type="Gene3D" id="3.30.930.10">
    <property type="entry name" value="Bira Bifunctional Protein, Domain 2"/>
    <property type="match status" value="1"/>
</dbReference>
<dbReference type="CDD" id="cd16442">
    <property type="entry name" value="BPL"/>
    <property type="match status" value="1"/>
</dbReference>
<feature type="compositionally biased region" description="Basic residues" evidence="2">
    <location>
        <begin position="46"/>
        <end position="55"/>
    </location>
</feature>
<feature type="domain" description="BPL/LPL catalytic" evidence="3">
    <location>
        <begin position="1"/>
        <end position="189"/>
    </location>
</feature>
<protein>
    <submittedName>
        <fullName evidence="4">Biotin--[acetyl-CoA-carboxylase] ligase</fullName>
        <ecNumber evidence="4">6.3.4.15</ecNumber>
    </submittedName>
</protein>
<dbReference type="EC" id="6.3.4.15" evidence="4"/>
<keyword evidence="1 4" id="KW-0436">Ligase</keyword>
<dbReference type="InterPro" id="IPR004408">
    <property type="entry name" value="Biotin_CoA_COase_ligase"/>
</dbReference>
<evidence type="ECO:0000313" key="5">
    <source>
        <dbReference type="Proteomes" id="UP000782312"/>
    </source>
</evidence>
<evidence type="ECO:0000256" key="2">
    <source>
        <dbReference type="SAM" id="MobiDB-lite"/>
    </source>
</evidence>
<dbReference type="EMBL" id="JACPUR010000002">
    <property type="protein sequence ID" value="MBI3126330.1"/>
    <property type="molecule type" value="Genomic_DNA"/>
</dbReference>
<dbReference type="GO" id="GO:0005737">
    <property type="term" value="C:cytoplasm"/>
    <property type="evidence" value="ECO:0007669"/>
    <property type="project" value="TreeGrafter"/>
</dbReference>
<dbReference type="GO" id="GO:0004077">
    <property type="term" value="F:biotin--[biotin carboxyl-carrier protein] ligase activity"/>
    <property type="evidence" value="ECO:0007669"/>
    <property type="project" value="UniProtKB-EC"/>
</dbReference>
<dbReference type="PANTHER" id="PTHR12835">
    <property type="entry name" value="BIOTIN PROTEIN LIGASE"/>
    <property type="match status" value="1"/>
</dbReference>
<comment type="caution">
    <text evidence="4">The sequence shown here is derived from an EMBL/GenBank/DDBJ whole genome shotgun (WGS) entry which is preliminary data.</text>
</comment>
<dbReference type="AlphaFoldDB" id="A0A932HV98"/>
<evidence type="ECO:0000313" key="4">
    <source>
        <dbReference type="EMBL" id="MBI3126330.1"/>
    </source>
</evidence>
<dbReference type="InterPro" id="IPR045864">
    <property type="entry name" value="aa-tRNA-synth_II/BPL/LPL"/>
</dbReference>
<evidence type="ECO:0000256" key="1">
    <source>
        <dbReference type="ARBA" id="ARBA00022598"/>
    </source>
</evidence>
<evidence type="ECO:0000259" key="3">
    <source>
        <dbReference type="PROSITE" id="PS51733"/>
    </source>
</evidence>
<dbReference type="PANTHER" id="PTHR12835:SF5">
    <property type="entry name" value="BIOTIN--PROTEIN LIGASE"/>
    <property type="match status" value="1"/>
</dbReference>
<dbReference type="NCBIfam" id="TIGR00121">
    <property type="entry name" value="birA_ligase"/>
    <property type="match status" value="1"/>
</dbReference>
<dbReference type="SUPFAM" id="SSF55681">
    <property type="entry name" value="Class II aaRS and biotin synthetases"/>
    <property type="match status" value="1"/>
</dbReference>
<reference evidence="4" key="1">
    <citation type="submission" date="2020-07" db="EMBL/GenBank/DDBJ databases">
        <title>Huge and variable diversity of episymbiotic CPR bacteria and DPANN archaea in groundwater ecosystems.</title>
        <authorList>
            <person name="He C.Y."/>
            <person name="Keren R."/>
            <person name="Whittaker M."/>
            <person name="Farag I.F."/>
            <person name="Doudna J."/>
            <person name="Cate J.H.D."/>
            <person name="Banfield J.F."/>
        </authorList>
    </citation>
    <scope>NUCLEOTIDE SEQUENCE</scope>
    <source>
        <strain evidence="4">NC_groundwater_763_Ag_S-0.2um_68_21</strain>
    </source>
</reference>
<dbReference type="InterPro" id="IPR004143">
    <property type="entry name" value="BPL_LPL_catalytic"/>
</dbReference>
<dbReference type="Pfam" id="PF03099">
    <property type="entry name" value="BPL_LplA_LipB"/>
    <property type="match status" value="1"/>
</dbReference>
<gene>
    <name evidence="4" type="ORF">HYZ11_01835</name>
</gene>
<proteinExistence type="predicted"/>
<feature type="region of interest" description="Disordered" evidence="2">
    <location>
        <begin position="36"/>
        <end position="55"/>
    </location>
</feature>
<dbReference type="PROSITE" id="PS51733">
    <property type="entry name" value="BPL_LPL_CATALYTIC"/>
    <property type="match status" value="1"/>
</dbReference>
<name>A0A932HV98_UNCTE</name>
<accession>A0A932HV98</accession>